<dbReference type="PROSITE" id="PS51469">
    <property type="entry name" value="SUN"/>
    <property type="match status" value="1"/>
</dbReference>
<comment type="caution">
    <text evidence="7">The sequence shown here is derived from an EMBL/GenBank/DDBJ whole genome shotgun (WGS) entry which is preliminary data.</text>
</comment>
<accession>S8C7A4</accession>
<comment type="subcellular location">
    <subcellularLocation>
        <location evidence="1">Membrane</location>
    </subcellularLocation>
</comment>
<keyword evidence="8" id="KW-1185">Reference proteome</keyword>
<dbReference type="AlphaFoldDB" id="S8C7A4"/>
<dbReference type="PANTHER" id="PTHR12911">
    <property type="entry name" value="SAD1/UNC-84-LIKE PROTEIN-RELATED"/>
    <property type="match status" value="1"/>
</dbReference>
<feature type="non-terminal residue" evidence="7">
    <location>
        <position position="342"/>
    </location>
</feature>
<keyword evidence="2 5" id="KW-0812">Transmembrane</keyword>
<evidence type="ECO:0000259" key="6">
    <source>
        <dbReference type="PROSITE" id="PS51469"/>
    </source>
</evidence>
<feature type="transmembrane region" description="Helical" evidence="5">
    <location>
        <begin position="7"/>
        <end position="28"/>
    </location>
</feature>
<keyword evidence="3 5" id="KW-1133">Transmembrane helix</keyword>
<dbReference type="InterPro" id="IPR045119">
    <property type="entry name" value="SUN1-5"/>
</dbReference>
<evidence type="ECO:0000256" key="2">
    <source>
        <dbReference type="ARBA" id="ARBA00022692"/>
    </source>
</evidence>
<keyword evidence="4 5" id="KW-0472">Membrane</keyword>
<dbReference type="Gene3D" id="2.60.120.260">
    <property type="entry name" value="Galactose-binding domain-like"/>
    <property type="match status" value="1"/>
</dbReference>
<dbReference type="Pfam" id="PF07738">
    <property type="entry name" value="Sad1_UNC"/>
    <property type="match status" value="1"/>
</dbReference>
<feature type="domain" description="SUN" evidence="6">
    <location>
        <begin position="167"/>
        <end position="342"/>
    </location>
</feature>
<dbReference type="GO" id="GO:0016020">
    <property type="term" value="C:membrane"/>
    <property type="evidence" value="ECO:0007669"/>
    <property type="project" value="UniProtKB-SubCell"/>
</dbReference>
<evidence type="ECO:0000256" key="4">
    <source>
        <dbReference type="ARBA" id="ARBA00023136"/>
    </source>
</evidence>
<dbReference type="Proteomes" id="UP000015453">
    <property type="component" value="Unassembled WGS sequence"/>
</dbReference>
<evidence type="ECO:0000313" key="7">
    <source>
        <dbReference type="EMBL" id="EPS62659.1"/>
    </source>
</evidence>
<dbReference type="OrthoDB" id="342281at2759"/>
<dbReference type="GO" id="GO:0043495">
    <property type="term" value="F:protein-membrane adaptor activity"/>
    <property type="evidence" value="ECO:0007669"/>
    <property type="project" value="TreeGrafter"/>
</dbReference>
<dbReference type="InterPro" id="IPR012919">
    <property type="entry name" value="SUN_dom"/>
</dbReference>
<feature type="non-terminal residue" evidence="7">
    <location>
        <position position="1"/>
    </location>
</feature>
<reference evidence="7 8" key="1">
    <citation type="journal article" date="2013" name="BMC Genomics">
        <title>The miniature genome of a carnivorous plant Genlisea aurea contains a low number of genes and short non-coding sequences.</title>
        <authorList>
            <person name="Leushkin E.V."/>
            <person name="Sutormin R.A."/>
            <person name="Nabieva E.R."/>
            <person name="Penin A.A."/>
            <person name="Kondrashov A.S."/>
            <person name="Logacheva M.D."/>
        </authorList>
    </citation>
    <scope>NUCLEOTIDE SEQUENCE [LARGE SCALE GENOMIC DNA]</scope>
</reference>
<gene>
    <name evidence="7" type="ORF">M569_12131</name>
</gene>
<evidence type="ECO:0000256" key="3">
    <source>
        <dbReference type="ARBA" id="ARBA00022989"/>
    </source>
</evidence>
<evidence type="ECO:0000313" key="8">
    <source>
        <dbReference type="Proteomes" id="UP000015453"/>
    </source>
</evidence>
<dbReference type="PANTHER" id="PTHR12911:SF8">
    <property type="entry name" value="KLAROID PROTEIN-RELATED"/>
    <property type="match status" value="1"/>
</dbReference>
<proteinExistence type="predicted"/>
<protein>
    <recommendedName>
        <fullName evidence="6">SUN domain-containing protein</fullName>
    </recommendedName>
</protein>
<dbReference type="GO" id="GO:0005635">
    <property type="term" value="C:nuclear envelope"/>
    <property type="evidence" value="ECO:0007669"/>
    <property type="project" value="TreeGrafter"/>
</dbReference>
<name>S8C7A4_9LAMI</name>
<dbReference type="EMBL" id="AUSU01005993">
    <property type="protein sequence ID" value="EPS62659.1"/>
    <property type="molecule type" value="Genomic_DNA"/>
</dbReference>
<organism evidence="7 8">
    <name type="scientific">Genlisea aurea</name>
    <dbReference type="NCBI Taxonomy" id="192259"/>
    <lineage>
        <taxon>Eukaryota</taxon>
        <taxon>Viridiplantae</taxon>
        <taxon>Streptophyta</taxon>
        <taxon>Embryophyta</taxon>
        <taxon>Tracheophyta</taxon>
        <taxon>Spermatophyta</taxon>
        <taxon>Magnoliopsida</taxon>
        <taxon>eudicotyledons</taxon>
        <taxon>Gunneridae</taxon>
        <taxon>Pentapetalae</taxon>
        <taxon>asterids</taxon>
        <taxon>lamiids</taxon>
        <taxon>Lamiales</taxon>
        <taxon>Lentibulariaceae</taxon>
        <taxon>Genlisea</taxon>
    </lineage>
</organism>
<evidence type="ECO:0000256" key="5">
    <source>
        <dbReference type="SAM" id="Phobius"/>
    </source>
</evidence>
<sequence>KQKKPRWLTFLSVLTKSMALIVVISGFVQIMRLMVTGRDMEYHSSVNNSGNLDAKFSEMQKMVKTSLMAIQVQMDLVREKVDDGVISMRNELNEQIQKGNEIHSKVKALDSRIDTYEKFMDDIKASDLLSKEEFTALFEAFQRSKGKEIDDIIQYARDIVMREIEKHSADGLGMVDYALASGGARVVKHSDPFNQKNGGWLIGKASSSAEKMLKPSFGEPGECFPLKGPTGFVVIRLRTAIRPEAVTLEHVSKSVAYDVSSAPKFCRVSGWLQGEGVSDEGNDDREVHRLAEFAYDVDKTNVQTFKVNPLPSGTAVDTVRLDVVSNHGNPSHTCVYRFRVHG</sequence>
<evidence type="ECO:0000256" key="1">
    <source>
        <dbReference type="ARBA" id="ARBA00004370"/>
    </source>
</evidence>